<dbReference type="SUPFAM" id="SSF51735">
    <property type="entry name" value="NAD(P)-binding Rossmann-fold domains"/>
    <property type="match status" value="1"/>
</dbReference>
<dbReference type="AlphaFoldDB" id="A0A4R6IVS8"/>
<dbReference type="Gene3D" id="3.40.50.720">
    <property type="entry name" value="NAD(P)-binding Rossmann-like Domain"/>
    <property type="match status" value="1"/>
</dbReference>
<gene>
    <name evidence="2" type="ORF">BC659_2084</name>
</gene>
<reference evidence="2 3" key="1">
    <citation type="submission" date="2019-03" db="EMBL/GenBank/DDBJ databases">
        <title>Genomic Encyclopedia of Archaeal and Bacterial Type Strains, Phase II (KMG-II): from individual species to whole genera.</title>
        <authorList>
            <person name="Goeker M."/>
        </authorList>
    </citation>
    <scope>NUCLEOTIDE SEQUENCE [LARGE SCALE GENOMIC DNA]</scope>
    <source>
        <strain evidence="2 3">DSM 28323</strain>
    </source>
</reference>
<name>A0A4R6IVS8_9BACT</name>
<proteinExistence type="predicted"/>
<dbReference type="PANTHER" id="PTHR14097:SF7">
    <property type="entry name" value="OXIDOREDUCTASE HTATIP2"/>
    <property type="match status" value="1"/>
</dbReference>
<sequence>MKQRTALILGASGLTGQVLLQLLLVDPLYRSVTIYVRKRVRIDHPKLIQLVVDYEKLDTAIEADDVFCCLGTTIKKAGTQAAFRQVDLVYPEKAAALQKAGGSKRFLLISAVGADMDSSIFYSKIKGQVEKAIEALNFSGTYIFRPSLIMGERAERRVGEKIAMSIAKIIGPLLVGPFKKYQPVSALSIAKAMQHAAHHYDEGIHYISSDEIKQFE</sequence>
<dbReference type="PANTHER" id="PTHR14097">
    <property type="entry name" value="OXIDOREDUCTASE HTATIP2"/>
    <property type="match status" value="1"/>
</dbReference>
<dbReference type="InterPro" id="IPR000534">
    <property type="entry name" value="Semialdehyde_DH_NAD-bd"/>
</dbReference>
<dbReference type="RefSeq" id="WP_133474653.1">
    <property type="nucleotide sequence ID" value="NZ_SNWP01000011.1"/>
</dbReference>
<dbReference type="Pfam" id="PF01118">
    <property type="entry name" value="Semialdhyde_dh"/>
    <property type="match status" value="1"/>
</dbReference>
<keyword evidence="3" id="KW-1185">Reference proteome</keyword>
<dbReference type="GO" id="GO:0051287">
    <property type="term" value="F:NAD binding"/>
    <property type="evidence" value="ECO:0007669"/>
    <property type="project" value="InterPro"/>
</dbReference>
<dbReference type="OrthoDB" id="9798632at2"/>
<organism evidence="2 3">
    <name type="scientific">Sediminibacterium goheungense</name>
    <dbReference type="NCBI Taxonomy" id="1086393"/>
    <lineage>
        <taxon>Bacteria</taxon>
        <taxon>Pseudomonadati</taxon>
        <taxon>Bacteroidota</taxon>
        <taxon>Chitinophagia</taxon>
        <taxon>Chitinophagales</taxon>
        <taxon>Chitinophagaceae</taxon>
        <taxon>Sediminibacterium</taxon>
    </lineage>
</organism>
<dbReference type="EMBL" id="SNWP01000011">
    <property type="protein sequence ID" value="TDO26774.1"/>
    <property type="molecule type" value="Genomic_DNA"/>
</dbReference>
<comment type="caution">
    <text evidence="2">The sequence shown here is derived from an EMBL/GenBank/DDBJ whole genome shotgun (WGS) entry which is preliminary data.</text>
</comment>
<dbReference type="SMART" id="SM00859">
    <property type="entry name" value="Semialdhyde_dh"/>
    <property type="match status" value="1"/>
</dbReference>
<evidence type="ECO:0000313" key="3">
    <source>
        <dbReference type="Proteomes" id="UP000295741"/>
    </source>
</evidence>
<dbReference type="GO" id="GO:0016620">
    <property type="term" value="F:oxidoreductase activity, acting on the aldehyde or oxo group of donors, NAD or NADP as acceptor"/>
    <property type="evidence" value="ECO:0007669"/>
    <property type="project" value="InterPro"/>
</dbReference>
<protein>
    <submittedName>
        <fullName evidence="2">Uncharacterized protein YbjT (DUF2867 family)</fullName>
    </submittedName>
</protein>
<dbReference type="Proteomes" id="UP000295741">
    <property type="component" value="Unassembled WGS sequence"/>
</dbReference>
<dbReference type="InterPro" id="IPR036291">
    <property type="entry name" value="NAD(P)-bd_dom_sf"/>
</dbReference>
<accession>A0A4R6IVS8</accession>
<evidence type="ECO:0000259" key="1">
    <source>
        <dbReference type="SMART" id="SM00859"/>
    </source>
</evidence>
<evidence type="ECO:0000313" key="2">
    <source>
        <dbReference type="EMBL" id="TDO26774.1"/>
    </source>
</evidence>
<feature type="domain" description="Semialdehyde dehydrogenase NAD-binding" evidence="1">
    <location>
        <begin position="5"/>
        <end position="97"/>
    </location>
</feature>